<evidence type="ECO:0000313" key="7">
    <source>
        <dbReference type="EMBL" id="SEE00517.1"/>
    </source>
</evidence>
<dbReference type="InterPro" id="IPR039420">
    <property type="entry name" value="WalR-like"/>
</dbReference>
<comment type="caution">
    <text evidence="6">The sequence shown here is derived from an EMBL/GenBank/DDBJ whole genome shotgun (WGS) entry which is preliminary data.</text>
</comment>
<dbReference type="PROSITE" id="PS50043">
    <property type="entry name" value="HTH_LUXR_2"/>
    <property type="match status" value="1"/>
</dbReference>
<keyword evidence="9" id="KW-1185">Reference proteome</keyword>
<dbReference type="InterPro" id="IPR001789">
    <property type="entry name" value="Sig_transdc_resp-reg_receiver"/>
</dbReference>
<dbReference type="PRINTS" id="PR00038">
    <property type="entry name" value="HTHLUXR"/>
</dbReference>
<organism evidence="6 8">
    <name type="scientific">Polaribacter dokdonensis DSW-5</name>
    <dbReference type="NCBI Taxonomy" id="1300348"/>
    <lineage>
        <taxon>Bacteria</taxon>
        <taxon>Pseudomonadati</taxon>
        <taxon>Bacteroidota</taxon>
        <taxon>Flavobacteriia</taxon>
        <taxon>Flavobacteriales</taxon>
        <taxon>Flavobacteriaceae</taxon>
    </lineage>
</organism>
<reference evidence="6 8" key="1">
    <citation type="submission" date="2015-07" db="EMBL/GenBank/DDBJ databases">
        <title>Genome of Polaribacter dokdonenesis DSW-5, isolated from seawater off Dokdo in Korea.</title>
        <authorList>
            <person name="Yoon K."/>
            <person name="Song J.Y."/>
            <person name="Kim J.F."/>
        </authorList>
    </citation>
    <scope>NUCLEOTIDE SEQUENCE [LARGE SCALE GENOMIC DNA]</scope>
    <source>
        <strain evidence="6 8">DSW-5</strain>
    </source>
</reference>
<proteinExistence type="predicted"/>
<keyword evidence="2" id="KW-0238">DNA-binding</keyword>
<dbReference type="Proteomes" id="UP000037716">
    <property type="component" value="Unassembled WGS sequence"/>
</dbReference>
<accession>A0A0N0CFJ1</accession>
<dbReference type="PANTHER" id="PTHR43214">
    <property type="entry name" value="TWO-COMPONENT RESPONSE REGULATOR"/>
    <property type="match status" value="1"/>
</dbReference>
<dbReference type="SUPFAM" id="SSF46894">
    <property type="entry name" value="C-terminal effector domain of the bipartite response regulators"/>
    <property type="match status" value="1"/>
</dbReference>
<evidence type="ECO:0000256" key="3">
    <source>
        <dbReference type="PROSITE-ProRule" id="PRU00169"/>
    </source>
</evidence>
<dbReference type="SUPFAM" id="SSF52172">
    <property type="entry name" value="CheY-like"/>
    <property type="match status" value="1"/>
</dbReference>
<evidence type="ECO:0000313" key="8">
    <source>
        <dbReference type="Proteomes" id="UP000037716"/>
    </source>
</evidence>
<dbReference type="Pfam" id="PF00196">
    <property type="entry name" value="GerE"/>
    <property type="match status" value="1"/>
</dbReference>
<dbReference type="PATRIC" id="fig|1300348.6.peg.1447"/>
<evidence type="ECO:0000313" key="9">
    <source>
        <dbReference type="Proteomes" id="UP000183071"/>
    </source>
</evidence>
<dbReference type="InterPro" id="IPR058245">
    <property type="entry name" value="NreC/VraR/RcsB-like_REC"/>
</dbReference>
<gene>
    <name evidence="6" type="ORF">I602_1448</name>
    <name evidence="7" type="ORF">SAMN05444353_0320</name>
</gene>
<dbReference type="SMART" id="SM00421">
    <property type="entry name" value="HTH_LUXR"/>
    <property type="match status" value="1"/>
</dbReference>
<dbReference type="AlphaFoldDB" id="A0A0N0CFJ1"/>
<dbReference type="CDD" id="cd06170">
    <property type="entry name" value="LuxR_C_like"/>
    <property type="match status" value="1"/>
</dbReference>
<keyword evidence="1 3" id="KW-0597">Phosphoprotein</keyword>
<dbReference type="SMART" id="SM00448">
    <property type="entry name" value="REC"/>
    <property type="match status" value="1"/>
</dbReference>
<sequence length="217" mass="24561">MSLKICIAEDNYFLTKAIKEKLSFFDDISIKYNANNGAELIGKLEENHNIDVVLMDIQMPEMDGIKATEIVKNKYPQIKVIMLTVVDDDEYIFNAIKAGANGYLLKEIDAENLYKSIIEVTKGGAPMTPSIALKTLNLLRNPTIANTQKEETETIKLTKRETEILIQLSKGLNYNSISDNLIISPSTVRKHIENIYKKLQVHSKMEAVMKAQKRNLI</sequence>
<dbReference type="Gene3D" id="3.40.50.2300">
    <property type="match status" value="1"/>
</dbReference>
<dbReference type="Pfam" id="PF00072">
    <property type="entry name" value="Response_reg"/>
    <property type="match status" value="1"/>
</dbReference>
<reference evidence="7 9" key="2">
    <citation type="submission" date="2016-10" db="EMBL/GenBank/DDBJ databases">
        <authorList>
            <person name="Varghese N."/>
            <person name="Submissions S."/>
        </authorList>
    </citation>
    <scope>NUCLEOTIDE SEQUENCE [LARGE SCALE GENOMIC DNA]</scope>
    <source>
        <strain evidence="7 9">DSW-5</strain>
    </source>
</reference>
<dbReference type="EMBL" id="FNUE01000001">
    <property type="protein sequence ID" value="SEE00517.1"/>
    <property type="molecule type" value="Genomic_DNA"/>
</dbReference>
<dbReference type="RefSeq" id="WP_053974033.1">
    <property type="nucleotide sequence ID" value="NZ_FNUE01000001.1"/>
</dbReference>
<dbReference type="InterPro" id="IPR000792">
    <property type="entry name" value="Tscrpt_reg_LuxR_C"/>
</dbReference>
<dbReference type="STRING" id="1300348.I602_1448"/>
<dbReference type="GO" id="GO:0000160">
    <property type="term" value="P:phosphorelay signal transduction system"/>
    <property type="evidence" value="ECO:0007669"/>
    <property type="project" value="InterPro"/>
</dbReference>
<feature type="domain" description="HTH luxR-type" evidence="4">
    <location>
        <begin position="150"/>
        <end position="215"/>
    </location>
</feature>
<dbReference type="CDD" id="cd17535">
    <property type="entry name" value="REC_NarL-like"/>
    <property type="match status" value="1"/>
</dbReference>
<dbReference type="GO" id="GO:0006355">
    <property type="term" value="P:regulation of DNA-templated transcription"/>
    <property type="evidence" value="ECO:0007669"/>
    <property type="project" value="InterPro"/>
</dbReference>
<dbReference type="PANTHER" id="PTHR43214:SF43">
    <property type="entry name" value="TWO-COMPONENT RESPONSE REGULATOR"/>
    <property type="match status" value="1"/>
</dbReference>
<dbReference type="InterPro" id="IPR011006">
    <property type="entry name" value="CheY-like_superfamily"/>
</dbReference>
<dbReference type="OrthoDB" id="9797341at2"/>
<protein>
    <submittedName>
        <fullName evidence="7">Two component transcriptional regulator, LuxR family</fullName>
    </submittedName>
    <submittedName>
        <fullName evidence="6">Two-component system response regulator, LuxR family</fullName>
    </submittedName>
</protein>
<dbReference type="EMBL" id="LGBR01000001">
    <property type="protein sequence ID" value="KOY51888.1"/>
    <property type="molecule type" value="Genomic_DNA"/>
</dbReference>
<dbReference type="PROSITE" id="PS50110">
    <property type="entry name" value="RESPONSE_REGULATORY"/>
    <property type="match status" value="1"/>
</dbReference>
<evidence type="ECO:0000313" key="6">
    <source>
        <dbReference type="EMBL" id="KOY51888.1"/>
    </source>
</evidence>
<evidence type="ECO:0000256" key="1">
    <source>
        <dbReference type="ARBA" id="ARBA00022553"/>
    </source>
</evidence>
<evidence type="ECO:0000259" key="4">
    <source>
        <dbReference type="PROSITE" id="PS50043"/>
    </source>
</evidence>
<dbReference type="GO" id="GO:0003677">
    <property type="term" value="F:DNA binding"/>
    <property type="evidence" value="ECO:0007669"/>
    <property type="project" value="UniProtKB-KW"/>
</dbReference>
<dbReference type="Proteomes" id="UP000183071">
    <property type="component" value="Unassembled WGS sequence"/>
</dbReference>
<evidence type="ECO:0000259" key="5">
    <source>
        <dbReference type="PROSITE" id="PS50110"/>
    </source>
</evidence>
<dbReference type="PROSITE" id="PS00622">
    <property type="entry name" value="HTH_LUXR_1"/>
    <property type="match status" value="1"/>
</dbReference>
<feature type="modified residue" description="4-aspartylphosphate" evidence="3">
    <location>
        <position position="56"/>
    </location>
</feature>
<feature type="domain" description="Response regulatory" evidence="5">
    <location>
        <begin position="4"/>
        <end position="121"/>
    </location>
</feature>
<dbReference type="InterPro" id="IPR016032">
    <property type="entry name" value="Sig_transdc_resp-reg_C-effctor"/>
</dbReference>
<evidence type="ECO:0000256" key="2">
    <source>
        <dbReference type="ARBA" id="ARBA00023125"/>
    </source>
</evidence>
<name>A0A0N0CFJ1_9FLAO</name>